<dbReference type="GO" id="GO:0005524">
    <property type="term" value="F:ATP binding"/>
    <property type="evidence" value="ECO:0007669"/>
    <property type="project" value="UniProtKB-UniRule"/>
</dbReference>
<evidence type="ECO:0000313" key="10">
    <source>
        <dbReference type="EMBL" id="MCL7344333.1"/>
    </source>
</evidence>
<comment type="similarity">
    <text evidence="1 8">Belongs to the thymidylate kinase family.</text>
</comment>
<dbReference type="GO" id="GO:0006235">
    <property type="term" value="P:dTTP biosynthetic process"/>
    <property type="evidence" value="ECO:0007669"/>
    <property type="project" value="UniProtKB-UniRule"/>
</dbReference>
<dbReference type="InterPro" id="IPR027417">
    <property type="entry name" value="P-loop_NTPase"/>
</dbReference>
<dbReference type="InterPro" id="IPR039430">
    <property type="entry name" value="Thymidylate_kin-like_dom"/>
</dbReference>
<feature type="domain" description="Thymidylate kinase-like" evidence="9">
    <location>
        <begin position="6"/>
        <end position="153"/>
    </location>
</feature>
<gene>
    <name evidence="8 10" type="primary">tmk</name>
    <name evidence="10" type="ORF">TQ35_007165</name>
</gene>
<sequence>MILVAFEGIDGAGKTTLSQILFSYLTSKGINALLTQEPFTKEITQLIESQGWKDPITLTLLFAADRSIHLDWIRSKRAEVVITDRYLYSSVAYQSAMGAEEEWIFEVNSKFPKPDMTILIDVKVETAMKRLSKKKDIFNFEEKLKLLSKVRKNTWNWPRRRDSR</sequence>
<dbReference type="GO" id="GO:0004798">
    <property type="term" value="F:dTMP kinase activity"/>
    <property type="evidence" value="ECO:0007669"/>
    <property type="project" value="UniProtKB-UniRule"/>
</dbReference>
<dbReference type="InterPro" id="IPR018094">
    <property type="entry name" value="Thymidylate_kinase"/>
</dbReference>
<proteinExistence type="inferred from homology"/>
<evidence type="ECO:0000256" key="4">
    <source>
        <dbReference type="ARBA" id="ARBA00022741"/>
    </source>
</evidence>
<keyword evidence="2 8" id="KW-0808">Transferase</keyword>
<evidence type="ECO:0000256" key="3">
    <source>
        <dbReference type="ARBA" id="ARBA00022727"/>
    </source>
</evidence>
<dbReference type="PROSITE" id="PS01331">
    <property type="entry name" value="THYMIDYLATE_KINASE"/>
    <property type="match status" value="1"/>
</dbReference>
<keyword evidence="3 8" id="KW-0545">Nucleotide biosynthesis</keyword>
<dbReference type="Gene3D" id="3.40.50.300">
    <property type="entry name" value="P-loop containing nucleotide triphosphate hydrolases"/>
    <property type="match status" value="1"/>
</dbReference>
<evidence type="ECO:0000259" key="9">
    <source>
        <dbReference type="Pfam" id="PF02223"/>
    </source>
</evidence>
<dbReference type="GO" id="GO:0006233">
    <property type="term" value="P:dTDP biosynthetic process"/>
    <property type="evidence" value="ECO:0007669"/>
    <property type="project" value="InterPro"/>
</dbReference>
<dbReference type="CDD" id="cd01672">
    <property type="entry name" value="TMPK"/>
    <property type="match status" value="1"/>
</dbReference>
<evidence type="ECO:0000256" key="2">
    <source>
        <dbReference type="ARBA" id="ARBA00022679"/>
    </source>
</evidence>
<comment type="catalytic activity">
    <reaction evidence="7 8">
        <text>dTMP + ATP = dTDP + ADP</text>
        <dbReference type="Rhea" id="RHEA:13517"/>
        <dbReference type="ChEBI" id="CHEBI:30616"/>
        <dbReference type="ChEBI" id="CHEBI:58369"/>
        <dbReference type="ChEBI" id="CHEBI:63528"/>
        <dbReference type="ChEBI" id="CHEBI:456216"/>
        <dbReference type="EC" id="2.7.4.9"/>
    </reaction>
</comment>
<keyword evidence="5 8" id="KW-0418">Kinase</keyword>
<comment type="caution">
    <text evidence="10">The sequence shown here is derived from an EMBL/GenBank/DDBJ whole genome shotgun (WGS) entry which is preliminary data.</text>
</comment>
<evidence type="ECO:0000256" key="6">
    <source>
        <dbReference type="ARBA" id="ARBA00022840"/>
    </source>
</evidence>
<dbReference type="AlphaFoldDB" id="A0AAE3FM25"/>
<evidence type="ECO:0000256" key="5">
    <source>
        <dbReference type="ARBA" id="ARBA00022777"/>
    </source>
</evidence>
<dbReference type="InterPro" id="IPR018095">
    <property type="entry name" value="Thymidylate_kin_CS"/>
</dbReference>
<keyword evidence="6 8" id="KW-0067">ATP-binding</keyword>
<keyword evidence="4 8" id="KW-0547">Nucleotide-binding</keyword>
<evidence type="ECO:0000256" key="8">
    <source>
        <dbReference type="HAMAP-Rule" id="MF_00165"/>
    </source>
</evidence>
<protein>
    <recommendedName>
        <fullName evidence="8">Probable thymidylate kinase</fullName>
        <ecNumber evidence="8">2.7.4.9</ecNumber>
    </recommendedName>
    <alternativeName>
        <fullName evidence="8">dTMP kinase</fullName>
    </alternativeName>
</protein>
<dbReference type="GO" id="GO:0006227">
    <property type="term" value="P:dUDP biosynthetic process"/>
    <property type="evidence" value="ECO:0007669"/>
    <property type="project" value="TreeGrafter"/>
</dbReference>
<dbReference type="NCBIfam" id="TIGR00041">
    <property type="entry name" value="DTMP_kinase"/>
    <property type="match status" value="1"/>
</dbReference>
<dbReference type="PANTHER" id="PTHR10344">
    <property type="entry name" value="THYMIDYLATE KINASE"/>
    <property type="match status" value="1"/>
</dbReference>
<dbReference type="GO" id="GO:0005737">
    <property type="term" value="C:cytoplasm"/>
    <property type="evidence" value="ECO:0007669"/>
    <property type="project" value="TreeGrafter"/>
</dbReference>
<evidence type="ECO:0000256" key="1">
    <source>
        <dbReference type="ARBA" id="ARBA00009776"/>
    </source>
</evidence>
<reference evidence="10" key="1">
    <citation type="submission" date="2022-05" db="EMBL/GenBank/DDBJ databases">
        <title>Metagenome Sequencing of an Archaeal-Dominated Microbial Community from a Hot Spring at the Los Azufres Geothermal Field, Mexico.</title>
        <authorList>
            <person name="Marin-Paredes R."/>
            <person name="Martinez-Romero E."/>
            <person name="Servin-Garciduenas L.E."/>
        </authorList>
    </citation>
    <scope>NUCLEOTIDE SEQUENCE</scope>
    <source>
        <strain evidence="10">AZ1-454</strain>
    </source>
</reference>
<feature type="binding site" evidence="8">
    <location>
        <begin position="8"/>
        <end position="15"/>
    </location>
    <ligand>
        <name>ATP</name>
        <dbReference type="ChEBI" id="CHEBI:30616"/>
    </ligand>
</feature>
<dbReference type="HAMAP" id="MF_00165">
    <property type="entry name" value="Thymidylate_kinase"/>
    <property type="match status" value="1"/>
</dbReference>
<dbReference type="Pfam" id="PF02223">
    <property type="entry name" value="Thymidylate_kin"/>
    <property type="match status" value="1"/>
</dbReference>
<organism evidence="10">
    <name type="scientific">Candidatus Aramenus sulfurataquae</name>
    <dbReference type="NCBI Taxonomy" id="1326980"/>
    <lineage>
        <taxon>Archaea</taxon>
        <taxon>Thermoproteota</taxon>
        <taxon>Thermoprotei</taxon>
        <taxon>Sulfolobales</taxon>
        <taxon>Sulfolobaceae</taxon>
        <taxon>Candidatus Aramenus</taxon>
    </lineage>
</organism>
<dbReference type="EMBL" id="JZWS02000007">
    <property type="protein sequence ID" value="MCL7344333.1"/>
    <property type="molecule type" value="Genomic_DNA"/>
</dbReference>
<accession>A0AAE3FM25</accession>
<name>A0AAE3FM25_9CREN</name>
<dbReference type="EC" id="2.7.4.9" evidence="8"/>
<dbReference type="PANTHER" id="PTHR10344:SF4">
    <property type="entry name" value="UMP-CMP KINASE 2, MITOCHONDRIAL"/>
    <property type="match status" value="1"/>
</dbReference>
<evidence type="ECO:0000256" key="7">
    <source>
        <dbReference type="ARBA" id="ARBA00048743"/>
    </source>
</evidence>
<dbReference type="SUPFAM" id="SSF52540">
    <property type="entry name" value="P-loop containing nucleoside triphosphate hydrolases"/>
    <property type="match status" value="1"/>
</dbReference>